<protein>
    <recommendedName>
        <fullName evidence="2">FHA domain-containing protein</fullName>
    </recommendedName>
</protein>
<feature type="compositionally biased region" description="Low complexity" evidence="1">
    <location>
        <begin position="18"/>
        <end position="30"/>
    </location>
</feature>
<dbReference type="Proteomes" id="UP001642484">
    <property type="component" value="Unassembled WGS sequence"/>
</dbReference>
<evidence type="ECO:0000313" key="4">
    <source>
        <dbReference type="Proteomes" id="UP001642484"/>
    </source>
</evidence>
<feature type="region of interest" description="Disordered" evidence="1">
    <location>
        <begin position="1"/>
        <end position="30"/>
    </location>
</feature>
<dbReference type="Gene3D" id="2.60.200.20">
    <property type="match status" value="1"/>
</dbReference>
<feature type="compositionally biased region" description="Polar residues" evidence="1">
    <location>
        <begin position="332"/>
        <end position="354"/>
    </location>
</feature>
<dbReference type="InterPro" id="IPR008984">
    <property type="entry name" value="SMAD_FHA_dom_sf"/>
</dbReference>
<dbReference type="Pfam" id="PF00498">
    <property type="entry name" value="FHA"/>
    <property type="match status" value="1"/>
</dbReference>
<feature type="compositionally biased region" description="Gly residues" evidence="1">
    <location>
        <begin position="122"/>
        <end position="134"/>
    </location>
</feature>
<dbReference type="EMBL" id="CAXAMN010006003">
    <property type="protein sequence ID" value="CAK9016161.1"/>
    <property type="molecule type" value="Genomic_DNA"/>
</dbReference>
<feature type="region of interest" description="Disordered" evidence="1">
    <location>
        <begin position="48"/>
        <end position="105"/>
    </location>
</feature>
<evidence type="ECO:0000313" key="3">
    <source>
        <dbReference type="EMBL" id="CAK9016161.1"/>
    </source>
</evidence>
<comment type="caution">
    <text evidence="3">The sequence shown here is derived from an EMBL/GenBank/DDBJ whole genome shotgun (WGS) entry which is preliminary data.</text>
</comment>
<organism evidence="3 4">
    <name type="scientific">Durusdinium trenchii</name>
    <dbReference type="NCBI Taxonomy" id="1381693"/>
    <lineage>
        <taxon>Eukaryota</taxon>
        <taxon>Sar</taxon>
        <taxon>Alveolata</taxon>
        <taxon>Dinophyceae</taxon>
        <taxon>Suessiales</taxon>
        <taxon>Symbiodiniaceae</taxon>
        <taxon>Durusdinium</taxon>
    </lineage>
</organism>
<feature type="region of interest" description="Disordered" evidence="1">
    <location>
        <begin position="117"/>
        <end position="142"/>
    </location>
</feature>
<feature type="domain" description="FHA" evidence="2">
    <location>
        <begin position="480"/>
        <end position="534"/>
    </location>
</feature>
<proteinExistence type="predicted"/>
<dbReference type="InterPro" id="IPR000253">
    <property type="entry name" value="FHA_dom"/>
</dbReference>
<feature type="region of interest" description="Disordered" evidence="1">
    <location>
        <begin position="590"/>
        <end position="615"/>
    </location>
</feature>
<reference evidence="3 4" key="1">
    <citation type="submission" date="2024-02" db="EMBL/GenBank/DDBJ databases">
        <authorList>
            <person name="Chen Y."/>
            <person name="Shah S."/>
            <person name="Dougan E. K."/>
            <person name="Thang M."/>
            <person name="Chan C."/>
        </authorList>
    </citation>
    <scope>NUCLEOTIDE SEQUENCE [LARGE SCALE GENOMIC DNA]</scope>
</reference>
<evidence type="ECO:0000259" key="2">
    <source>
        <dbReference type="Pfam" id="PF00498"/>
    </source>
</evidence>
<feature type="region of interest" description="Disordered" evidence="1">
    <location>
        <begin position="330"/>
        <end position="354"/>
    </location>
</feature>
<feature type="compositionally biased region" description="Low complexity" evidence="1">
    <location>
        <begin position="216"/>
        <end position="225"/>
    </location>
</feature>
<dbReference type="SUPFAM" id="SSF49879">
    <property type="entry name" value="SMAD/FHA domain"/>
    <property type="match status" value="1"/>
</dbReference>
<evidence type="ECO:0000256" key="1">
    <source>
        <dbReference type="SAM" id="MobiDB-lite"/>
    </source>
</evidence>
<accession>A0ABP0JPI8</accession>
<feature type="region of interest" description="Disordered" evidence="1">
    <location>
        <begin position="196"/>
        <end position="235"/>
    </location>
</feature>
<name>A0ABP0JPI8_9DINO</name>
<keyword evidence="4" id="KW-1185">Reference proteome</keyword>
<gene>
    <name evidence="3" type="ORF">CCMP2556_LOCUS12393</name>
</gene>
<sequence>MSVQASSPKVTGEGHTAGGSAAAPSARPQAKAPNFALAWQFVSNLPGAPPGAPAPVYRAANSPNLPRAGSPPMNSGVRSPRAVSPPMSKSLCSPGIGRLGGAAPPSNRMQLAKAPMNWRAGPPGGSPSGPGGLGPVSAAEWSSSPRAHSPLVVRIPSPHAKEHHVLNPTPRMVMTKHPSQSQIGPHREQVRWSHVGRQLSPRTQPVRQGSPPGVLSRASPQQGAQAPPPSDMYEMQLPPQAPQAFQAKHPHIIQAHVPQVPQAPQVAPQVQQVPQAAPHPSQAMQHPMQLLQAPQAVESLPHVQVTTLARIAGDPLQAQLLENNLVVRKASSDATQVPSRRASNGTLSPVQSPVLTTRGVATSESPHPGTEGGKSSAATQPLWALHVEVPGTARSLLHEWEAGCELPATQRVGLLFQKDFFTSVLGEEASLVDREQFQIWAVQSVGSTSPEPWCRATHSSLHSFHAIPSIETNAFGMLFHAFMHRHQDSILSCSDRSCSFFFTNFSSNGTMVNDQLLSIGGEQVPLKDGDRIALQREGEQGDTRTTLLEFRFDLRGSILKDLAAWLLPARHVAPFSNANAAPTMAHLPGSMAEPAPPTPREAMPMPAPSKEEEEDLSEDKTSMVRSLEAVSFLGVQMLPLFSLELGGQGLRADARKEDLCIIHGPPAPKSEGGAVQGSCLPLLLGRSQQRSFWQRRAQTSIARKCTEKVEHPMNKSYFILRLLVTRASLLVASASPLVTRSY</sequence>